<evidence type="ECO:0000256" key="1">
    <source>
        <dbReference type="SAM" id="MobiDB-lite"/>
    </source>
</evidence>
<dbReference type="Proteomes" id="UP000317043">
    <property type="component" value="Unassembled WGS sequence"/>
</dbReference>
<comment type="caution">
    <text evidence="2">The sequence shown here is derived from an EMBL/GenBank/DDBJ whole genome shotgun (WGS) entry which is preliminary data.</text>
</comment>
<feature type="region of interest" description="Disordered" evidence="1">
    <location>
        <begin position="42"/>
        <end position="72"/>
    </location>
</feature>
<dbReference type="EMBL" id="VFOW01000001">
    <property type="protein sequence ID" value="TQL75338.1"/>
    <property type="molecule type" value="Genomic_DNA"/>
</dbReference>
<dbReference type="InParanoid" id="A0A543ARY6"/>
<reference evidence="2 3" key="1">
    <citation type="submission" date="2019-06" db="EMBL/GenBank/DDBJ databases">
        <title>Sequencing the genomes of 1000 actinobacteria strains.</title>
        <authorList>
            <person name="Klenk H.-P."/>
        </authorList>
    </citation>
    <scope>NUCLEOTIDE SEQUENCE [LARGE SCALE GENOMIC DNA]</scope>
    <source>
        <strain evidence="2 3">DSM 45928</strain>
    </source>
</reference>
<sequence length="72" mass="7777">MTLAATGFDLRLAADEAPQLKRRNDVGNGTDWRIEVSTGRLCTTGAGRDPANRMGLRPSSEAGLRGPTDDYR</sequence>
<organism evidence="2 3">
    <name type="scientific">Stackebrandtia endophytica</name>
    <dbReference type="NCBI Taxonomy" id="1496996"/>
    <lineage>
        <taxon>Bacteria</taxon>
        <taxon>Bacillati</taxon>
        <taxon>Actinomycetota</taxon>
        <taxon>Actinomycetes</taxon>
        <taxon>Glycomycetales</taxon>
        <taxon>Glycomycetaceae</taxon>
        <taxon>Stackebrandtia</taxon>
    </lineage>
</organism>
<dbReference type="RefSeq" id="WP_142035110.1">
    <property type="nucleotide sequence ID" value="NZ_JBHTGS010000001.1"/>
</dbReference>
<keyword evidence="3" id="KW-1185">Reference proteome</keyword>
<gene>
    <name evidence="2" type="ORF">FB566_0835</name>
</gene>
<dbReference type="AlphaFoldDB" id="A0A543ARY6"/>
<protein>
    <submittedName>
        <fullName evidence="2">Uncharacterized protein</fullName>
    </submittedName>
</protein>
<name>A0A543ARY6_9ACTN</name>
<proteinExistence type="predicted"/>
<evidence type="ECO:0000313" key="2">
    <source>
        <dbReference type="EMBL" id="TQL75338.1"/>
    </source>
</evidence>
<accession>A0A543ARY6</accession>
<evidence type="ECO:0000313" key="3">
    <source>
        <dbReference type="Proteomes" id="UP000317043"/>
    </source>
</evidence>